<name>A0A2C6KFT5_9APIC</name>
<accession>A0A2C6KFT5</accession>
<dbReference type="GeneID" id="94434166"/>
<comment type="caution">
    <text evidence="2">The sequence shown here is derived from an EMBL/GenBank/DDBJ whole genome shotgun (WGS) entry which is preliminary data.</text>
</comment>
<evidence type="ECO:0000256" key="1">
    <source>
        <dbReference type="SAM" id="MobiDB-lite"/>
    </source>
</evidence>
<protein>
    <submittedName>
        <fullName evidence="2">Uncharacterized protein</fullName>
    </submittedName>
</protein>
<reference evidence="2 3" key="1">
    <citation type="journal article" date="2017" name="Int. J. Parasitol.">
        <title>The genome of the protozoan parasite Cystoisospora suis and a reverse vaccinology approach to identify vaccine candidates.</title>
        <authorList>
            <person name="Palmieri N."/>
            <person name="Shrestha A."/>
            <person name="Ruttkowski B."/>
            <person name="Beck T."/>
            <person name="Vogl C."/>
            <person name="Tomley F."/>
            <person name="Blake D.P."/>
            <person name="Joachim A."/>
        </authorList>
    </citation>
    <scope>NUCLEOTIDE SEQUENCE [LARGE SCALE GENOMIC DNA]</scope>
    <source>
        <strain evidence="2 3">Wien I</strain>
    </source>
</reference>
<dbReference type="OrthoDB" id="345149at2759"/>
<feature type="region of interest" description="Disordered" evidence="1">
    <location>
        <begin position="180"/>
        <end position="220"/>
    </location>
</feature>
<dbReference type="AlphaFoldDB" id="A0A2C6KFT5"/>
<dbReference type="VEuPathDB" id="ToxoDB:CSUI_010854"/>
<dbReference type="RefSeq" id="XP_067917069.1">
    <property type="nucleotide sequence ID" value="XM_068070955.1"/>
</dbReference>
<evidence type="ECO:0000313" key="2">
    <source>
        <dbReference type="EMBL" id="PHJ15335.1"/>
    </source>
</evidence>
<keyword evidence="3" id="KW-1185">Reference proteome</keyword>
<organism evidence="2 3">
    <name type="scientific">Cystoisospora suis</name>
    <dbReference type="NCBI Taxonomy" id="483139"/>
    <lineage>
        <taxon>Eukaryota</taxon>
        <taxon>Sar</taxon>
        <taxon>Alveolata</taxon>
        <taxon>Apicomplexa</taxon>
        <taxon>Conoidasida</taxon>
        <taxon>Coccidia</taxon>
        <taxon>Eucoccidiorida</taxon>
        <taxon>Eimeriorina</taxon>
        <taxon>Sarcocystidae</taxon>
        <taxon>Cystoisospora</taxon>
    </lineage>
</organism>
<feature type="compositionally biased region" description="Acidic residues" evidence="1">
    <location>
        <begin position="184"/>
        <end position="195"/>
    </location>
</feature>
<sequence length="273" mass="31175">MAGPANNQIFHSSLPRLSEEIRLLRSATKISEFPKQLLRKVEEEIGMYYKNAQACCQRMASLPRTTAGLSTIAELELPLALSERNLIIALRARRAYYQERMRILRSMAVKACGQFDAFDEDLLEKLSDREKFTLKKFCEVEHRRRERLAWRIAAERNGKFSATADVVFEKDCFLEDPWTYVPPGDDDDEGEDEEVGGGGGPRGGEQEGEEGFWRNGDTTRASGERGGRLLKLYTAGRICRFPLYQAEQLQARRLVRLLRSSNTEWLPHSQSPL</sequence>
<evidence type="ECO:0000313" key="3">
    <source>
        <dbReference type="Proteomes" id="UP000221165"/>
    </source>
</evidence>
<dbReference type="Proteomes" id="UP000221165">
    <property type="component" value="Unassembled WGS sequence"/>
</dbReference>
<gene>
    <name evidence="2" type="ORF">CSUI_010854</name>
</gene>
<dbReference type="EMBL" id="MIGC01008583">
    <property type="protein sequence ID" value="PHJ15335.1"/>
    <property type="molecule type" value="Genomic_DNA"/>
</dbReference>
<proteinExistence type="predicted"/>